<gene>
    <name evidence="5 10" type="primary">pyrR</name>
    <name evidence="8" type="ORF">CPQ89_07865</name>
    <name evidence="7" type="ORF">CPS94_03585</name>
    <name evidence="10" type="ORF">D6C19_02880</name>
    <name evidence="11" type="ORF">E5340_05305</name>
    <name evidence="9" type="ORF">FEE40_09245</name>
</gene>
<dbReference type="KEGG" id="lmur:CPS94_03585"/>
<dbReference type="NCBIfam" id="NF003545">
    <property type="entry name" value="PRK05205.1-1"/>
    <property type="match status" value="1"/>
</dbReference>
<dbReference type="Proteomes" id="UP000250153">
    <property type="component" value="Chromosome"/>
</dbReference>
<evidence type="ECO:0000313" key="13">
    <source>
        <dbReference type="Proteomes" id="UP000250153"/>
    </source>
</evidence>
<dbReference type="Gene3D" id="3.40.50.2020">
    <property type="match status" value="1"/>
</dbReference>
<dbReference type="InterPro" id="IPR050137">
    <property type="entry name" value="PyrR_bifunctional"/>
</dbReference>
<dbReference type="OrthoDB" id="9802227at2"/>
<evidence type="ECO:0000313" key="10">
    <source>
        <dbReference type="EMBL" id="RXV75043.1"/>
    </source>
</evidence>
<evidence type="ECO:0000313" key="14">
    <source>
        <dbReference type="Proteomes" id="UP000289316"/>
    </source>
</evidence>
<dbReference type="NCBIfam" id="NF003548">
    <property type="entry name" value="PRK05205.1-4"/>
    <property type="match status" value="1"/>
</dbReference>
<dbReference type="PANTHER" id="PTHR11608:SF0">
    <property type="entry name" value="BIFUNCTIONAL PROTEIN PYRR"/>
    <property type="match status" value="1"/>
</dbReference>
<dbReference type="Proteomes" id="UP000463931">
    <property type="component" value="Chromosome"/>
</dbReference>
<dbReference type="Pfam" id="PF00156">
    <property type="entry name" value="Pribosyltran"/>
    <property type="match status" value="1"/>
</dbReference>
<dbReference type="Proteomes" id="UP000306855">
    <property type="component" value="Unassembled WGS sequence"/>
</dbReference>
<keyword evidence="5" id="KW-0694">RNA-binding</keyword>
<dbReference type="FunFam" id="3.40.50.2020:FF:000020">
    <property type="entry name" value="Bifunctional protein PyrR"/>
    <property type="match status" value="1"/>
</dbReference>
<comment type="subunit">
    <text evidence="5">Homodimer and homohexamer; in equilibrium.</text>
</comment>
<feature type="domain" description="Phosphoribosyltransferase" evidence="6">
    <location>
        <begin position="3"/>
        <end position="154"/>
    </location>
</feature>
<proteinExistence type="inferred from homology"/>
<dbReference type="STRING" id="1622.GCA_001953785_01867"/>
<dbReference type="GO" id="GO:0003723">
    <property type="term" value="F:RNA binding"/>
    <property type="evidence" value="ECO:0007669"/>
    <property type="project" value="UniProtKB-UniRule"/>
</dbReference>
<reference evidence="11 15" key="4">
    <citation type="submission" date="2019-04" db="EMBL/GenBank/DDBJ databases">
        <title>Microbes associate with the intestines of laboratory mice.</title>
        <authorList>
            <person name="Navarre W."/>
            <person name="Wong E."/>
            <person name="Huang K."/>
            <person name="Tropini C."/>
            <person name="Ng K."/>
            <person name="Yu B."/>
        </authorList>
    </citation>
    <scope>NUCLEOTIDE SEQUENCE [LARGE SCALE GENOMIC DNA]</scope>
    <source>
        <strain evidence="11 15">NM26_J9</strain>
    </source>
</reference>
<dbReference type="NCBIfam" id="NF003549">
    <property type="entry name" value="PRK05205.1-5"/>
    <property type="match status" value="1"/>
</dbReference>
<dbReference type="EMBL" id="QZFR01000012">
    <property type="protein sequence ID" value="RXV75043.1"/>
    <property type="molecule type" value="Genomic_DNA"/>
</dbReference>
<dbReference type="GeneID" id="48466205"/>
<dbReference type="CDD" id="cd06223">
    <property type="entry name" value="PRTases_typeI"/>
    <property type="match status" value="1"/>
</dbReference>
<evidence type="ECO:0000313" key="7">
    <source>
        <dbReference type="EMBL" id="AWZ38072.1"/>
    </source>
</evidence>
<comment type="similarity">
    <text evidence="1 5">Belongs to the purine/pyrimidine phosphoribosyltransferase family. PyrR subfamily.</text>
</comment>
<dbReference type="EMBL" id="CP023566">
    <property type="protein sequence ID" value="AWZ40937.1"/>
    <property type="molecule type" value="Genomic_DNA"/>
</dbReference>
<dbReference type="InterPro" id="IPR029057">
    <property type="entry name" value="PRTase-like"/>
</dbReference>
<keyword evidence="4 5" id="KW-0804">Transcription</keyword>
<reference evidence="12 13" key="1">
    <citation type="submission" date="2017-09" db="EMBL/GenBank/DDBJ databases">
        <title>Predominant Lactobacillus spp. isolated from feces of mice subjected to short-term calorie restriction.</title>
        <authorList>
            <person name="Zhang C."/>
            <person name="Zhao L."/>
            <person name="Pan F."/>
        </authorList>
    </citation>
    <scope>NUCLEOTIDE SEQUENCE [LARGE SCALE GENOMIC DNA]</scope>
    <source>
        <strain evidence="8 12">CR141</strain>
        <strain evidence="7 13">CR147</strain>
    </source>
</reference>
<sequence length="180" mass="20133">MAKEVSDAITMKRALTRMTYEIIEKNKGVDGIVLVGIKTRGIYLAKRIAARLQQLEDVTIPVGELDISLYRDDIHHDPNAKHEPVVKDSQIGFDINDKHVILVDDVLFTGRTIRAALDALMDQGRPKTINLAILVDRGHRELPIRADFVGKNIPTALNEEVSVYVEEIDGKDGIELKTIK</sequence>
<comment type="function">
    <text evidence="5">Also displays a weak uracil phosphoribosyltransferase activity which is not physiologically significant.</text>
</comment>
<dbReference type="Proteomes" id="UP000250143">
    <property type="component" value="Chromosome"/>
</dbReference>
<evidence type="ECO:0000259" key="6">
    <source>
        <dbReference type="Pfam" id="PF00156"/>
    </source>
</evidence>
<evidence type="ECO:0000313" key="9">
    <source>
        <dbReference type="EMBL" id="QIA90320.1"/>
    </source>
</evidence>
<evidence type="ECO:0000256" key="5">
    <source>
        <dbReference type="HAMAP-Rule" id="MF_01219"/>
    </source>
</evidence>
<evidence type="ECO:0000256" key="3">
    <source>
        <dbReference type="ARBA" id="ARBA00023015"/>
    </source>
</evidence>
<evidence type="ECO:0000256" key="1">
    <source>
        <dbReference type="ARBA" id="ARBA00005565"/>
    </source>
</evidence>
<name>A0A2Z4W144_9LACO</name>
<keyword evidence="5 10" id="KW-0808">Transferase</keyword>
<evidence type="ECO:0000313" key="8">
    <source>
        <dbReference type="EMBL" id="AWZ40937.1"/>
    </source>
</evidence>
<keyword evidence="5 10" id="KW-0328">Glycosyltransferase</keyword>
<evidence type="ECO:0000313" key="15">
    <source>
        <dbReference type="Proteomes" id="UP000306855"/>
    </source>
</evidence>
<evidence type="ECO:0000256" key="4">
    <source>
        <dbReference type="ARBA" id="ARBA00023163"/>
    </source>
</evidence>
<evidence type="ECO:0000313" key="11">
    <source>
        <dbReference type="EMBL" id="TGY55542.1"/>
    </source>
</evidence>
<organism evidence="10 14">
    <name type="scientific">Ligilactobacillus murinus</name>
    <dbReference type="NCBI Taxonomy" id="1622"/>
    <lineage>
        <taxon>Bacteria</taxon>
        <taxon>Bacillati</taxon>
        <taxon>Bacillota</taxon>
        <taxon>Bacilli</taxon>
        <taxon>Lactobacillales</taxon>
        <taxon>Lactobacillaceae</taxon>
        <taxon>Ligilactobacillus</taxon>
    </lineage>
</organism>
<feature type="short sequence motif" description="PRPP-binding" evidence="5">
    <location>
        <begin position="100"/>
        <end position="112"/>
    </location>
</feature>
<dbReference type="InterPro" id="IPR000836">
    <property type="entry name" value="PRTase_dom"/>
</dbReference>
<dbReference type="EMBL" id="CP023565">
    <property type="protein sequence ID" value="AWZ38072.1"/>
    <property type="molecule type" value="Genomic_DNA"/>
</dbReference>
<evidence type="ECO:0000313" key="16">
    <source>
        <dbReference type="Proteomes" id="UP000463931"/>
    </source>
</evidence>
<comment type="catalytic activity">
    <reaction evidence="5">
        <text>UMP + diphosphate = 5-phospho-alpha-D-ribose 1-diphosphate + uracil</text>
        <dbReference type="Rhea" id="RHEA:13017"/>
        <dbReference type="ChEBI" id="CHEBI:17568"/>
        <dbReference type="ChEBI" id="CHEBI:33019"/>
        <dbReference type="ChEBI" id="CHEBI:57865"/>
        <dbReference type="ChEBI" id="CHEBI:58017"/>
        <dbReference type="EC" id="2.4.2.9"/>
    </reaction>
</comment>
<protein>
    <recommendedName>
        <fullName evidence="5">Bifunctional protein PyrR</fullName>
    </recommendedName>
    <domain>
        <recommendedName>
            <fullName evidence="5">Pyrimidine operon regulatory protein</fullName>
        </recommendedName>
    </domain>
    <domain>
        <recommendedName>
            <fullName evidence="5">Uracil phosphoribosyltransferase</fullName>
            <shortName evidence="5">UPRTase</shortName>
            <ecNumber evidence="5">2.4.2.9</ecNumber>
        </recommendedName>
    </domain>
</protein>
<accession>A0A2Z4W144</accession>
<dbReference type="EMBL" id="SRYK01000020">
    <property type="protein sequence ID" value="TGY55542.1"/>
    <property type="molecule type" value="Genomic_DNA"/>
</dbReference>
<evidence type="ECO:0000256" key="2">
    <source>
        <dbReference type="ARBA" id="ARBA00022472"/>
    </source>
</evidence>
<keyword evidence="3 5" id="KW-0805">Transcription regulation</keyword>
<reference evidence="9 16" key="3">
    <citation type="journal article" date="2019" name="Nat. Med.">
        <title>Preventing dysbiosis of the neonatal mouse intestinal microbiome protects against late-onset sepsis.</title>
        <authorList>
            <person name="Singer J.R."/>
            <person name="Blosser E.G."/>
            <person name="Zindl C.L."/>
            <person name="Silberger D.J."/>
            <person name="Conlan S."/>
            <person name="Laufer V.A."/>
            <person name="DiToro D."/>
            <person name="Deming C."/>
            <person name="Kumar R."/>
            <person name="Morrow C.D."/>
            <person name="Segre J.A."/>
            <person name="Gray M.J."/>
            <person name="Randolph D.A."/>
            <person name="Weaver C.T."/>
        </authorList>
    </citation>
    <scope>NUCLEOTIDE SEQUENCE [LARGE SCALE GENOMIC DNA]</scope>
    <source>
        <strain evidence="9 16">V10</strain>
    </source>
</reference>
<keyword evidence="12" id="KW-1185">Reference proteome</keyword>
<reference evidence="10 14" key="2">
    <citation type="submission" date="2018-09" db="EMBL/GenBank/DDBJ databases">
        <title>Murine metabolic-syndrome-specific gut microbial biobank.</title>
        <authorList>
            <person name="Liu C."/>
        </authorList>
    </citation>
    <scope>NUCLEOTIDE SEQUENCE [LARGE SCALE GENOMIC DNA]</scope>
    <source>
        <strain evidence="10 14">C-30</strain>
    </source>
</reference>
<dbReference type="RefSeq" id="WP_004047733.1">
    <property type="nucleotide sequence ID" value="NZ_AP025728.1"/>
</dbReference>
<comment type="function">
    <text evidence="5">Regulates transcriptional attenuation of the pyrimidine nucleotide (pyr) operon by binding in a uridine-dependent manner to specific sites on pyr mRNA. This disrupts an antiterminator hairpin in the RNA and favors formation of a downstream transcription terminator, leading to a reduced expression of downstream genes.</text>
</comment>
<dbReference type="EC" id="2.4.2.9" evidence="5"/>
<keyword evidence="2 5" id="KW-0806">Transcription termination</keyword>
<dbReference type="Proteomes" id="UP000289316">
    <property type="component" value="Unassembled WGS sequence"/>
</dbReference>
<evidence type="ECO:0000313" key="12">
    <source>
        <dbReference type="Proteomes" id="UP000250143"/>
    </source>
</evidence>
<dbReference type="AlphaFoldDB" id="A0A2Z4W144"/>
<dbReference type="PANTHER" id="PTHR11608">
    <property type="entry name" value="BIFUNCTIONAL PROTEIN PYRR"/>
    <property type="match status" value="1"/>
</dbReference>
<dbReference type="GO" id="GO:0004845">
    <property type="term" value="F:uracil phosphoribosyltransferase activity"/>
    <property type="evidence" value="ECO:0007669"/>
    <property type="project" value="UniProtKB-UniRule"/>
</dbReference>
<dbReference type="GO" id="GO:0006353">
    <property type="term" value="P:DNA-templated transcription termination"/>
    <property type="evidence" value="ECO:0007669"/>
    <property type="project" value="UniProtKB-UniRule"/>
</dbReference>
<dbReference type="SUPFAM" id="SSF53271">
    <property type="entry name" value="PRTase-like"/>
    <property type="match status" value="1"/>
</dbReference>
<dbReference type="HAMAP" id="MF_01219">
    <property type="entry name" value="PyrR"/>
    <property type="match status" value="1"/>
</dbReference>
<dbReference type="EMBL" id="CP040852">
    <property type="protein sequence ID" value="QIA90320.1"/>
    <property type="molecule type" value="Genomic_DNA"/>
</dbReference>
<dbReference type="InterPro" id="IPR023050">
    <property type="entry name" value="PyrR"/>
</dbReference>